<sequence>MDFVSRLAGPRSGNDRSRCLTGRHHDDPCDQGSGDYDGEDVHVCHVTFGCNQRCPTVGLSPTAATYRLGSKSNVNDHTTSTSSFDFLVPKQLPIAIDHKFKRNFIKMFRSKSHRAAQNRSAFAPKASSDTRARPTPQRSDSNPITATAFDEMLRSNQTIYIGGVSEATSVASHNAPEVLYSNIPLTSSKTTRPNC</sequence>
<keyword evidence="3" id="KW-1185">Reference proteome</keyword>
<gene>
    <name evidence="2" type="ORF">VP01_4323g2</name>
</gene>
<proteinExistence type="predicted"/>
<feature type="region of interest" description="Disordered" evidence="1">
    <location>
        <begin position="1"/>
        <end position="24"/>
    </location>
</feature>
<feature type="compositionally biased region" description="Basic and acidic residues" evidence="1">
    <location>
        <begin position="13"/>
        <end position="24"/>
    </location>
</feature>
<evidence type="ECO:0000313" key="2">
    <source>
        <dbReference type="EMBL" id="KNZ50626.1"/>
    </source>
</evidence>
<dbReference type="OrthoDB" id="2495360at2759"/>
<name>A0A0L6UQ15_9BASI</name>
<dbReference type="Proteomes" id="UP000037035">
    <property type="component" value="Unassembled WGS sequence"/>
</dbReference>
<protein>
    <submittedName>
        <fullName evidence="2">Uncharacterized protein</fullName>
    </submittedName>
</protein>
<feature type="region of interest" description="Disordered" evidence="1">
    <location>
        <begin position="115"/>
        <end position="143"/>
    </location>
</feature>
<comment type="caution">
    <text evidence="2">The sequence shown here is derived from an EMBL/GenBank/DDBJ whole genome shotgun (WGS) entry which is preliminary data.</text>
</comment>
<dbReference type="AlphaFoldDB" id="A0A0L6UQ15"/>
<dbReference type="VEuPathDB" id="FungiDB:VP01_4323g2"/>
<organism evidence="2 3">
    <name type="scientific">Puccinia sorghi</name>
    <dbReference type="NCBI Taxonomy" id="27349"/>
    <lineage>
        <taxon>Eukaryota</taxon>
        <taxon>Fungi</taxon>
        <taxon>Dikarya</taxon>
        <taxon>Basidiomycota</taxon>
        <taxon>Pucciniomycotina</taxon>
        <taxon>Pucciniomycetes</taxon>
        <taxon>Pucciniales</taxon>
        <taxon>Pucciniaceae</taxon>
        <taxon>Puccinia</taxon>
    </lineage>
</organism>
<accession>A0A0L6UQ15</accession>
<evidence type="ECO:0000313" key="3">
    <source>
        <dbReference type="Proteomes" id="UP000037035"/>
    </source>
</evidence>
<reference evidence="2 3" key="1">
    <citation type="submission" date="2015-08" db="EMBL/GenBank/DDBJ databases">
        <title>Next Generation Sequencing and Analysis of the Genome of Puccinia sorghi L Schw, the Causal Agent of Maize Common Rust.</title>
        <authorList>
            <person name="Rochi L."/>
            <person name="Burguener G."/>
            <person name="Darino M."/>
            <person name="Turjanski A."/>
            <person name="Kreff E."/>
            <person name="Dieguez M.J."/>
            <person name="Sacco F."/>
        </authorList>
    </citation>
    <scope>NUCLEOTIDE SEQUENCE [LARGE SCALE GENOMIC DNA]</scope>
    <source>
        <strain evidence="2 3">RO10H11247</strain>
    </source>
</reference>
<evidence type="ECO:0000256" key="1">
    <source>
        <dbReference type="SAM" id="MobiDB-lite"/>
    </source>
</evidence>
<dbReference type="EMBL" id="LAVV01009417">
    <property type="protein sequence ID" value="KNZ50626.1"/>
    <property type="molecule type" value="Genomic_DNA"/>
</dbReference>